<protein>
    <submittedName>
        <fullName evidence="2">Uncharacterized protein</fullName>
    </submittedName>
</protein>
<proteinExistence type="predicted"/>
<evidence type="ECO:0000313" key="3">
    <source>
        <dbReference type="Proteomes" id="UP000799437"/>
    </source>
</evidence>
<feature type="region of interest" description="Disordered" evidence="1">
    <location>
        <begin position="303"/>
        <end position="332"/>
    </location>
</feature>
<gene>
    <name evidence="2" type="ORF">EJ05DRAFT_503843</name>
</gene>
<dbReference type="GeneID" id="54488539"/>
<dbReference type="AlphaFoldDB" id="A0A6A6VYY4"/>
<accession>A0A6A6VYY4</accession>
<organism evidence="2 3">
    <name type="scientific">Pseudovirgaria hyperparasitica</name>
    <dbReference type="NCBI Taxonomy" id="470096"/>
    <lineage>
        <taxon>Eukaryota</taxon>
        <taxon>Fungi</taxon>
        <taxon>Dikarya</taxon>
        <taxon>Ascomycota</taxon>
        <taxon>Pezizomycotina</taxon>
        <taxon>Dothideomycetes</taxon>
        <taxon>Dothideomycetes incertae sedis</taxon>
        <taxon>Acrospermales</taxon>
        <taxon>Acrospermaceae</taxon>
        <taxon>Pseudovirgaria</taxon>
    </lineage>
</organism>
<dbReference type="RefSeq" id="XP_033597351.1">
    <property type="nucleotide sequence ID" value="XM_033747485.1"/>
</dbReference>
<keyword evidence="3" id="KW-1185">Reference proteome</keyword>
<feature type="compositionally biased region" description="Polar residues" evidence="1">
    <location>
        <begin position="320"/>
        <end position="332"/>
    </location>
</feature>
<evidence type="ECO:0000313" key="2">
    <source>
        <dbReference type="EMBL" id="KAF2754900.1"/>
    </source>
</evidence>
<dbReference type="Proteomes" id="UP000799437">
    <property type="component" value="Unassembled WGS sequence"/>
</dbReference>
<feature type="region of interest" description="Disordered" evidence="1">
    <location>
        <begin position="1"/>
        <end position="39"/>
    </location>
</feature>
<dbReference type="PANTHER" id="PTHR42085:SF7">
    <property type="entry name" value="F-BOX DOMAIN-CONTAINING PROTEIN"/>
    <property type="match status" value="1"/>
</dbReference>
<evidence type="ECO:0000256" key="1">
    <source>
        <dbReference type="SAM" id="MobiDB-lite"/>
    </source>
</evidence>
<name>A0A6A6VYY4_9PEZI</name>
<dbReference type="PANTHER" id="PTHR42085">
    <property type="entry name" value="F-BOX DOMAIN-CONTAINING PROTEIN"/>
    <property type="match status" value="1"/>
</dbReference>
<dbReference type="OrthoDB" id="2951834at2759"/>
<reference evidence="2" key="1">
    <citation type="journal article" date="2020" name="Stud. Mycol.">
        <title>101 Dothideomycetes genomes: a test case for predicting lifestyles and emergence of pathogens.</title>
        <authorList>
            <person name="Haridas S."/>
            <person name="Albert R."/>
            <person name="Binder M."/>
            <person name="Bloem J."/>
            <person name="Labutti K."/>
            <person name="Salamov A."/>
            <person name="Andreopoulos B."/>
            <person name="Baker S."/>
            <person name="Barry K."/>
            <person name="Bills G."/>
            <person name="Bluhm B."/>
            <person name="Cannon C."/>
            <person name="Castanera R."/>
            <person name="Culley D."/>
            <person name="Daum C."/>
            <person name="Ezra D."/>
            <person name="Gonzalez J."/>
            <person name="Henrissat B."/>
            <person name="Kuo A."/>
            <person name="Liang C."/>
            <person name="Lipzen A."/>
            <person name="Lutzoni F."/>
            <person name="Magnuson J."/>
            <person name="Mondo S."/>
            <person name="Nolan M."/>
            <person name="Ohm R."/>
            <person name="Pangilinan J."/>
            <person name="Park H.-J."/>
            <person name="Ramirez L."/>
            <person name="Alfaro M."/>
            <person name="Sun H."/>
            <person name="Tritt A."/>
            <person name="Yoshinaga Y."/>
            <person name="Zwiers L.-H."/>
            <person name="Turgeon B."/>
            <person name="Goodwin S."/>
            <person name="Spatafora J."/>
            <person name="Crous P."/>
            <person name="Grigoriev I."/>
        </authorList>
    </citation>
    <scope>NUCLEOTIDE SEQUENCE</scope>
    <source>
        <strain evidence="2">CBS 121739</strain>
    </source>
</reference>
<feature type="compositionally biased region" description="Polar residues" evidence="1">
    <location>
        <begin position="9"/>
        <end position="25"/>
    </location>
</feature>
<dbReference type="InterPro" id="IPR038883">
    <property type="entry name" value="AN11006-like"/>
</dbReference>
<sequence>MSKPIVSLASLSPDFSTTPMTSQHASEPAPYWPSPSTSSVHALTAQPSIPSHNRKDVFPLMELPAELRILIYRMCLKRNHPIHLHMPLPEPPPPDREISVFDSEGEEEPTWAQPALRTHMRVTRSQRTQVHVTNPRLTAERPSTCGRDRDDNLNCDPLVTAILRISKQVHHEARPVLYGDNEFVVGLDSALHTLSRLHQRSRSLIKVLIISINSHHDILEGFADLIRMGMRYCWGLEILRLKLTTAFPEMDHTVALSGPSCVYANAFHILRWLPKPCKVRLEGRVPEVIERIVRENERSAETLDEHAYQKRQHQMPEKGTVTNSYTPSENGI</sequence>
<dbReference type="EMBL" id="ML996579">
    <property type="protein sequence ID" value="KAF2754900.1"/>
    <property type="molecule type" value="Genomic_DNA"/>
</dbReference>